<dbReference type="GO" id="GO:0015630">
    <property type="term" value="C:microtubule cytoskeleton"/>
    <property type="evidence" value="ECO:0007669"/>
    <property type="project" value="TreeGrafter"/>
</dbReference>
<keyword evidence="2" id="KW-0175">Coiled coil</keyword>
<evidence type="ECO:0000256" key="2">
    <source>
        <dbReference type="ARBA" id="ARBA00023054"/>
    </source>
</evidence>
<dbReference type="GO" id="GO:0008270">
    <property type="term" value="F:zinc ion binding"/>
    <property type="evidence" value="ECO:0007669"/>
    <property type="project" value="UniProtKB-KW"/>
</dbReference>
<dbReference type="InterPro" id="IPR057618">
    <property type="entry name" value="Znf_POGZ/Z280C-D-like"/>
</dbReference>
<gene>
    <name evidence="6" type="ORF">Zmor_012581</name>
</gene>
<feature type="compositionally biased region" description="Basic and acidic residues" evidence="4">
    <location>
        <begin position="1223"/>
        <end position="1241"/>
    </location>
</feature>
<dbReference type="Gene3D" id="3.30.160.60">
    <property type="entry name" value="Classic Zinc Finger"/>
    <property type="match status" value="1"/>
</dbReference>
<dbReference type="InterPro" id="IPR051483">
    <property type="entry name" value="MAP7_domain-containing"/>
</dbReference>
<evidence type="ECO:0000313" key="7">
    <source>
        <dbReference type="Proteomes" id="UP001168821"/>
    </source>
</evidence>
<feature type="domain" description="C2H2-type" evidence="5">
    <location>
        <begin position="981"/>
        <end position="1009"/>
    </location>
</feature>
<accession>A0AA38IGB9</accession>
<feature type="compositionally biased region" description="Basic and acidic residues" evidence="4">
    <location>
        <begin position="1288"/>
        <end position="1336"/>
    </location>
</feature>
<name>A0AA38IGB9_9CUCU</name>
<feature type="compositionally biased region" description="Basic and acidic residues" evidence="4">
    <location>
        <begin position="1511"/>
        <end position="1527"/>
    </location>
</feature>
<feature type="compositionally biased region" description="Basic and acidic residues" evidence="4">
    <location>
        <begin position="1263"/>
        <end position="1277"/>
    </location>
</feature>
<feature type="compositionally biased region" description="Basic and acidic residues" evidence="4">
    <location>
        <begin position="1166"/>
        <end position="1198"/>
    </location>
</feature>
<feature type="compositionally biased region" description="Basic and acidic residues" evidence="4">
    <location>
        <begin position="1344"/>
        <end position="1358"/>
    </location>
</feature>
<protein>
    <recommendedName>
        <fullName evidence="5">C2H2-type domain-containing protein</fullName>
    </recommendedName>
</protein>
<evidence type="ECO:0000256" key="3">
    <source>
        <dbReference type="PROSITE-ProRule" id="PRU00042"/>
    </source>
</evidence>
<proteinExistence type="inferred from homology"/>
<dbReference type="GO" id="GO:0003677">
    <property type="term" value="F:DNA binding"/>
    <property type="evidence" value="ECO:0007669"/>
    <property type="project" value="UniProtKB-KW"/>
</dbReference>
<comment type="caution">
    <text evidence="6">The sequence shown here is derived from an EMBL/GenBank/DDBJ whole genome shotgun (WGS) entry which is preliminary data.</text>
</comment>
<dbReference type="PROSITE" id="PS50157">
    <property type="entry name" value="ZINC_FINGER_C2H2_2"/>
    <property type="match status" value="1"/>
</dbReference>
<keyword evidence="3" id="KW-0863">Zinc-finger</keyword>
<feature type="compositionally biased region" description="Pro residues" evidence="4">
    <location>
        <begin position="327"/>
        <end position="339"/>
    </location>
</feature>
<feature type="compositionally biased region" description="Acidic residues" evidence="4">
    <location>
        <begin position="1435"/>
        <end position="1452"/>
    </location>
</feature>
<dbReference type="Proteomes" id="UP001168821">
    <property type="component" value="Unassembled WGS sequence"/>
</dbReference>
<dbReference type="InterPro" id="IPR013087">
    <property type="entry name" value="Znf_C2H2_type"/>
</dbReference>
<dbReference type="Pfam" id="PF25429">
    <property type="entry name" value="zf-POGZ"/>
    <property type="match status" value="1"/>
</dbReference>
<dbReference type="GO" id="GO:0000226">
    <property type="term" value="P:microtubule cytoskeleton organization"/>
    <property type="evidence" value="ECO:0007669"/>
    <property type="project" value="TreeGrafter"/>
</dbReference>
<keyword evidence="7" id="KW-1185">Reference proteome</keyword>
<sequence>MPKDKQVRTQSRRAASKEALKQMHLLLGDEKHYEISSDDDDVIEVEVQPPKKKYKLSHRKSSDGNDRDVIVLKTVDEAPFELEVVVEELAPCQLSRNEQLQKETKEVDAKIEQLLSTPNTEVVYNGLFTTAVEVTEQIQNIITNATAAPAPQYTLPGQTNALPPPASNVPQQPVPGQSIVLQQQSPGNANIPQSYQLVMDPRLGVIVGTVSTANASANTPPLQLYQPKVTMAATASPATSNEQPPTMKTRRGTILRQVPNAPLPPLHKTTLVQQKAPPPPVNKPNKGLQVKQNLLQKNVQQKAAPKPAPTPPKPAVATPKAILPMKGRPPNPPPVPTAPFRPTESNVEGGLSMGKPSKSIDLTGDDGRALPDSREVSFNKLQGRTYPSLVVVARPHLRVKDLAADRGKLDVKVKSVLMYPPTKFTEWLIQQGLVRSDQKCSIHTANPLKLGMYSDASKFPYSGGYVWISECCPQRFVSVFSGSLFEGSQHPPMAILKLLYHWCCQTIVQNVTQWVKVDNLYVKGMYTWLRSVCTVALHTHIKQLGGPGVKVQVGVISLGTTSQDGNKREVKVEVLGILETTTRHIRLRAVEPLADGERNYKKRFTKILEPVFNWVHPSSIIVTDLTVDKTTLHQMGFLHVSQSTSTDYANSNRTIMEYLRRIVPRMFQNTLSLLSRQIIQQFLDELVWREWYGTTVLQCFDNMVQHLSEQTRHDSGQSLVVRLNKVSANPFKNWSIPIIGASTAPATPKTAEPPAPKRYSRQRKPTTPQPQPPQVVQDVVRPVKSTSPDVPEQLVPLENYYYGTITPPQENRTKVTISIKCPFCKLTFNTNITLMNHLFKHAHNVSNDVQLCKYCLTIVPTANDLLKHISSSHPDETKFDNGFVCLICECHFRNPFILGKHMSKEHCPSELPYLCGTCNFRCSNHKLAVDHFYQQHDYGTTIQCPFCLKSTTIYSGGRNISQNMNYFIQHLQKHQKKQLAKRCGKCTLWFIQKEFLKDHQTKMHVSQRGKNGLVPCFAPRNGVMVPKSKMDKCPDDAIVINFSTLFFNVGKNLNCKECDKPLSTPKHFASFESCQNTNCQYSTCCSNAMQEHAVKCKSVHADIPAEKLPFEMFCICGYRDIYGNQMAKHLAICERKSAYPSRQAAKGATVTQCMLDVLGLVRKPEEAKEVTKEPKEAKEEQPKQTTEPKEVKDIKRPEGGNSVQPIILKHRGRPRKYPGIAKPPDKEPEKAVIEVKEDAVKNEGSVVQINISDVRGGVEAESTEVKDGEGARDKVTEEVDLTENDSNEEAKKSEQEESTTEKKEENEDTDKSTKEDADKVEDEARNEKSDAIKDQNEEPTTVEEQEKVEEQDKGKEAEQIDDEGNEASEETEKEVVDEEQNNEATSKVQDEVSNEEQEETGTNDNEEPENEVPTKEQKNDVPDEEEVKENQENEAPSEEQENEVTNEEEPENEERNTTPDNEVTENEDTTEGQDSEDTRDDAVGSEEKDVTEDEEPQANEVVSSSENTNDTNEHSTERGEDSERMEVDSSSTTETIDKVAIENNEESEKNVNICPMDTD</sequence>
<feature type="compositionally biased region" description="Polar residues" evidence="4">
    <location>
        <begin position="1500"/>
        <end position="1510"/>
    </location>
</feature>
<feature type="compositionally biased region" description="Acidic residues" evidence="4">
    <location>
        <begin position="1392"/>
        <end position="1410"/>
    </location>
</feature>
<feature type="compositionally biased region" description="Basic and acidic residues" evidence="4">
    <location>
        <begin position="1412"/>
        <end position="1421"/>
    </location>
</feature>
<dbReference type="PANTHER" id="PTHR15073">
    <property type="entry name" value="MICROTUBULE-ASSOCIATED PROTEIN"/>
    <property type="match status" value="1"/>
</dbReference>
<evidence type="ECO:0000259" key="5">
    <source>
        <dbReference type="PROSITE" id="PS50157"/>
    </source>
</evidence>
<feature type="compositionally biased region" description="Acidic residues" evidence="4">
    <location>
        <begin position="1359"/>
        <end position="1381"/>
    </location>
</feature>
<feature type="region of interest" description="Disordered" evidence="4">
    <location>
        <begin position="1166"/>
        <end position="1559"/>
    </location>
</feature>
<evidence type="ECO:0000256" key="1">
    <source>
        <dbReference type="ARBA" id="ARBA00007525"/>
    </source>
</evidence>
<keyword evidence="3" id="KW-0479">Metal-binding</keyword>
<dbReference type="EMBL" id="JALNTZ010000004">
    <property type="protein sequence ID" value="KAJ3653324.1"/>
    <property type="molecule type" value="Genomic_DNA"/>
</dbReference>
<dbReference type="PROSITE" id="PS00028">
    <property type="entry name" value="ZINC_FINGER_C2H2_1"/>
    <property type="match status" value="3"/>
</dbReference>
<dbReference type="PANTHER" id="PTHR15073:SF1">
    <property type="entry name" value="RETICULOCYTE-BINDING PROTEIN HOMOLOG 2A"/>
    <property type="match status" value="1"/>
</dbReference>
<feature type="compositionally biased region" description="Acidic residues" evidence="4">
    <location>
        <begin position="1278"/>
        <end position="1287"/>
    </location>
</feature>
<reference evidence="6" key="1">
    <citation type="journal article" date="2023" name="G3 (Bethesda)">
        <title>Whole genome assemblies of Zophobas morio and Tenebrio molitor.</title>
        <authorList>
            <person name="Kaur S."/>
            <person name="Stinson S.A."/>
            <person name="diCenzo G.C."/>
        </authorList>
    </citation>
    <scope>NUCLEOTIDE SEQUENCE</scope>
    <source>
        <strain evidence="6">QUZm001</strain>
    </source>
</reference>
<feature type="region of interest" description="Disordered" evidence="4">
    <location>
        <begin position="326"/>
        <end position="368"/>
    </location>
</feature>
<evidence type="ECO:0000313" key="6">
    <source>
        <dbReference type="EMBL" id="KAJ3653324.1"/>
    </source>
</evidence>
<feature type="compositionally biased region" description="Acidic residues" evidence="4">
    <location>
        <begin position="1462"/>
        <end position="1479"/>
    </location>
</feature>
<evidence type="ECO:0000256" key="4">
    <source>
        <dbReference type="SAM" id="MobiDB-lite"/>
    </source>
</evidence>
<organism evidence="6 7">
    <name type="scientific">Zophobas morio</name>
    <dbReference type="NCBI Taxonomy" id="2755281"/>
    <lineage>
        <taxon>Eukaryota</taxon>
        <taxon>Metazoa</taxon>
        <taxon>Ecdysozoa</taxon>
        <taxon>Arthropoda</taxon>
        <taxon>Hexapoda</taxon>
        <taxon>Insecta</taxon>
        <taxon>Pterygota</taxon>
        <taxon>Neoptera</taxon>
        <taxon>Endopterygota</taxon>
        <taxon>Coleoptera</taxon>
        <taxon>Polyphaga</taxon>
        <taxon>Cucujiformia</taxon>
        <taxon>Tenebrionidae</taxon>
        <taxon>Zophobas</taxon>
    </lineage>
</organism>
<keyword evidence="3" id="KW-0862">Zinc</keyword>
<feature type="region of interest" description="Disordered" evidence="4">
    <location>
        <begin position="742"/>
        <end position="776"/>
    </location>
</feature>
<comment type="similarity">
    <text evidence="1">Belongs to the MAP7 family.</text>
</comment>
<dbReference type="SMART" id="SM00355">
    <property type="entry name" value="ZnF_C2H2"/>
    <property type="match status" value="7"/>
</dbReference>